<protein>
    <submittedName>
        <fullName evidence="3">Neurexin-3b</fullName>
    </submittedName>
</protein>
<dbReference type="HOGENOM" id="CLU_1876811_0_0_1"/>
<dbReference type="EMBL" id="JPOX01000023">
    <property type="protein sequence ID" value="KFX45338.1"/>
    <property type="molecule type" value="Genomic_DNA"/>
</dbReference>
<feature type="compositionally biased region" description="Pro residues" evidence="1">
    <location>
        <begin position="71"/>
        <end position="98"/>
    </location>
</feature>
<accession>A0A093VF08</accession>
<comment type="caution">
    <text evidence="3">The sequence shown here is derived from an EMBL/GenBank/DDBJ whole genome shotgun (WGS) entry which is preliminary data.</text>
</comment>
<reference evidence="3" key="2">
    <citation type="journal article" date="2014" name="PLoS Genet.">
        <title>Signature gene expression reveals novel clues to the molecular mechanisms of dimorphic transition in Penicillium marneffei.</title>
        <authorList>
            <person name="Yang E."/>
            <person name="Wang G."/>
            <person name="Cai J."/>
            <person name="Woo P.C."/>
            <person name="Lau S.K."/>
            <person name="Yuen K.-Y."/>
            <person name="Chow W.-N."/>
            <person name="Lin X."/>
        </authorList>
    </citation>
    <scope>NUCLEOTIDE SEQUENCE</scope>
    <source>
        <strain evidence="3">PM1</strain>
    </source>
</reference>
<dbReference type="EMBL" id="JPOX01000006">
    <property type="protein sequence ID" value="KFX51117.1"/>
    <property type="molecule type" value="Genomic_DNA"/>
</dbReference>
<evidence type="ECO:0000256" key="1">
    <source>
        <dbReference type="SAM" id="MobiDB-lite"/>
    </source>
</evidence>
<sequence length="136" mass="14274">MSRFVPSVVHLNEASMLAAAAEKTTSRTCSAVLCAIQDGLTIDQQLADSLDLSDDESLGEANIQLTSPILAPHPPPISPLSTSPRPPLSPLPPPPPPARSYLATSSPNNYIALINPPPAAIPIPTMPQRINSLTQV</sequence>
<evidence type="ECO:0000313" key="2">
    <source>
        <dbReference type="EMBL" id="KFX45338.1"/>
    </source>
</evidence>
<reference key="1">
    <citation type="journal article" date="2014" name="PLoS Genet.">
        <title>Signature Gene Expression Reveals Novel Clues to the Molecular Mechanisms of Dimorphic Transition in Penicillium marneffei.</title>
        <authorList>
            <person name="Yang E."/>
            <person name="Wang G."/>
            <person name="Cai J."/>
            <person name="Woo P.C."/>
            <person name="Lau S.K."/>
            <person name="Yuen K.-Y."/>
            <person name="Chow W.-N."/>
            <person name="Lin X."/>
        </authorList>
    </citation>
    <scope>NUCLEOTIDE SEQUENCE [LARGE SCALE GENOMIC DNA]</scope>
    <source>
        <strain>PM1</strain>
    </source>
</reference>
<proteinExistence type="predicted"/>
<feature type="region of interest" description="Disordered" evidence="1">
    <location>
        <begin position="66"/>
        <end position="103"/>
    </location>
</feature>
<evidence type="ECO:0000313" key="3">
    <source>
        <dbReference type="EMBL" id="KFX51117.1"/>
    </source>
</evidence>
<organism evidence="3">
    <name type="scientific">Talaromyces marneffei PM1</name>
    <dbReference type="NCBI Taxonomy" id="1077442"/>
    <lineage>
        <taxon>Eukaryota</taxon>
        <taxon>Fungi</taxon>
        <taxon>Dikarya</taxon>
        <taxon>Ascomycota</taxon>
        <taxon>Pezizomycotina</taxon>
        <taxon>Eurotiomycetes</taxon>
        <taxon>Eurotiomycetidae</taxon>
        <taxon>Eurotiales</taxon>
        <taxon>Trichocomaceae</taxon>
        <taxon>Talaromyces</taxon>
        <taxon>Talaromyces sect. Talaromyces</taxon>
    </lineage>
</organism>
<dbReference type="AlphaFoldDB" id="A0A093VF08"/>
<name>A0A093VF08_TALMA</name>
<gene>
    <name evidence="3" type="ORF">GQ26_0063520</name>
    <name evidence="2" type="ORF">GQ26_0230010</name>
</gene>